<dbReference type="EMBL" id="WTYJ01000001">
    <property type="protein sequence ID" value="MXO98966.1"/>
    <property type="molecule type" value="Genomic_DNA"/>
</dbReference>
<dbReference type="OrthoDB" id="9805629at2"/>
<accession>A0A6I4TSP8</accession>
<organism evidence="4 5">
    <name type="scientific">Croceibacterium xixiisoli</name>
    <dbReference type="NCBI Taxonomy" id="1476466"/>
    <lineage>
        <taxon>Bacteria</taxon>
        <taxon>Pseudomonadati</taxon>
        <taxon>Pseudomonadota</taxon>
        <taxon>Alphaproteobacteria</taxon>
        <taxon>Sphingomonadales</taxon>
        <taxon>Erythrobacteraceae</taxon>
        <taxon>Croceibacterium</taxon>
    </lineage>
</organism>
<dbReference type="AlphaFoldDB" id="A0A6I4TSP8"/>
<dbReference type="GO" id="GO:0009307">
    <property type="term" value="P:DNA restriction-modification system"/>
    <property type="evidence" value="ECO:0007669"/>
    <property type="project" value="InterPro"/>
</dbReference>
<keyword evidence="1 4" id="KW-0489">Methyltransferase</keyword>
<proteinExistence type="predicted"/>
<evidence type="ECO:0000256" key="2">
    <source>
        <dbReference type="ARBA" id="ARBA00022679"/>
    </source>
</evidence>
<dbReference type="RefSeq" id="WP_161390554.1">
    <property type="nucleotide sequence ID" value="NZ_JBHSCP010000001.1"/>
</dbReference>
<dbReference type="GO" id="GO:0032259">
    <property type="term" value="P:methylation"/>
    <property type="evidence" value="ECO:0007669"/>
    <property type="project" value="UniProtKB-KW"/>
</dbReference>
<dbReference type="GO" id="GO:0009007">
    <property type="term" value="F:site-specific DNA-methyltransferase (adenine-specific) activity"/>
    <property type="evidence" value="ECO:0007669"/>
    <property type="project" value="UniProtKB-EC"/>
</dbReference>
<dbReference type="PANTHER" id="PTHR30481">
    <property type="entry name" value="DNA ADENINE METHYLASE"/>
    <property type="match status" value="1"/>
</dbReference>
<evidence type="ECO:0000313" key="5">
    <source>
        <dbReference type="Proteomes" id="UP000469430"/>
    </source>
</evidence>
<dbReference type="GO" id="GO:0043565">
    <property type="term" value="F:sequence-specific DNA binding"/>
    <property type="evidence" value="ECO:0007669"/>
    <property type="project" value="TreeGrafter"/>
</dbReference>
<protein>
    <submittedName>
        <fullName evidence="4">DNA adenine methylase</fullName>
    </submittedName>
</protein>
<gene>
    <name evidence="4" type="ORF">GRI97_08190</name>
</gene>
<reference evidence="4 5" key="1">
    <citation type="submission" date="2019-12" db="EMBL/GenBank/DDBJ databases">
        <title>Genomic-based taxomic classification of the family Erythrobacteraceae.</title>
        <authorList>
            <person name="Xu L."/>
        </authorList>
    </citation>
    <scope>NUCLEOTIDE SEQUENCE [LARGE SCALE GENOMIC DNA]</scope>
    <source>
        <strain evidence="4 5">S36</strain>
    </source>
</reference>
<keyword evidence="3" id="KW-0949">S-adenosyl-L-methionine</keyword>
<dbReference type="GO" id="GO:0006298">
    <property type="term" value="P:mismatch repair"/>
    <property type="evidence" value="ECO:0007669"/>
    <property type="project" value="TreeGrafter"/>
</dbReference>
<dbReference type="PANTHER" id="PTHR30481:SF4">
    <property type="entry name" value="SITE-SPECIFIC DNA-METHYLTRANSFERASE (ADENINE-SPECIFIC)"/>
    <property type="match status" value="1"/>
</dbReference>
<comment type="caution">
    <text evidence="4">The sequence shown here is derived from an EMBL/GenBank/DDBJ whole genome shotgun (WGS) entry which is preliminary data.</text>
</comment>
<dbReference type="Pfam" id="PF02086">
    <property type="entry name" value="MethyltransfD12"/>
    <property type="match status" value="1"/>
</dbReference>
<evidence type="ECO:0000256" key="3">
    <source>
        <dbReference type="ARBA" id="ARBA00022691"/>
    </source>
</evidence>
<dbReference type="PRINTS" id="PR00505">
    <property type="entry name" value="D12N6MTFRASE"/>
</dbReference>
<dbReference type="GO" id="GO:1904047">
    <property type="term" value="F:S-adenosyl-L-methionine binding"/>
    <property type="evidence" value="ECO:0007669"/>
    <property type="project" value="TreeGrafter"/>
</dbReference>
<dbReference type="Gene3D" id="3.40.50.150">
    <property type="entry name" value="Vaccinia Virus protein VP39"/>
    <property type="match status" value="2"/>
</dbReference>
<evidence type="ECO:0000313" key="4">
    <source>
        <dbReference type="EMBL" id="MXO98966.1"/>
    </source>
</evidence>
<evidence type="ECO:0000256" key="1">
    <source>
        <dbReference type="ARBA" id="ARBA00022603"/>
    </source>
</evidence>
<keyword evidence="5" id="KW-1185">Reference proteome</keyword>
<sequence length="292" mass="32453">MTGVLSPAPHRPILRWHGGKWLLAPWIISQFGPHRVYVEPFGGAWSVGFRKDRAKAEVWNDLDAELVNLFRVLRNPADAKKLVRALRLTPFARDEFNDAYEMCADPVERARRLMVRSFMGHGSDGASGQYRTGFRANSNRSGGPPAGDWKNLPDGLEVAIARLAGVIIENRPAVAVMAQHDSTATLHFVDPPYLHETRSRACRRADSGGVYRHELSDDQHRELLQFLQTLEGMVILCGYPSDMYDTALAGWTRIERAALADGARPRTEVLWLNAAAAAARPQGDMFPTEIAA</sequence>
<name>A0A6I4TSP8_9SPHN</name>
<dbReference type="Proteomes" id="UP000469430">
    <property type="component" value="Unassembled WGS sequence"/>
</dbReference>
<dbReference type="SUPFAM" id="SSF53335">
    <property type="entry name" value="S-adenosyl-L-methionine-dependent methyltransferases"/>
    <property type="match status" value="1"/>
</dbReference>
<keyword evidence="2" id="KW-0808">Transferase</keyword>
<dbReference type="InterPro" id="IPR029063">
    <property type="entry name" value="SAM-dependent_MTases_sf"/>
</dbReference>
<dbReference type="InterPro" id="IPR012327">
    <property type="entry name" value="MeTrfase_D12"/>
</dbReference>